<dbReference type="EMBL" id="CACSHJ010000088">
    <property type="protein sequence ID" value="CAA0361510.1"/>
    <property type="molecule type" value="Genomic_DNA"/>
</dbReference>
<dbReference type="AlphaFoldDB" id="A0A5S9WY21"/>
<keyword evidence="1" id="KW-0812">Transmembrane</keyword>
<evidence type="ECO:0000313" key="2">
    <source>
        <dbReference type="EMBL" id="CAA0361510.1"/>
    </source>
</evidence>
<dbReference type="Proteomes" id="UP000434276">
    <property type="component" value="Unassembled WGS sequence"/>
</dbReference>
<organism evidence="2 3">
    <name type="scientific">Arabidopsis thaliana</name>
    <name type="common">Mouse-ear cress</name>
    <dbReference type="NCBI Taxonomy" id="3702"/>
    <lineage>
        <taxon>Eukaryota</taxon>
        <taxon>Viridiplantae</taxon>
        <taxon>Streptophyta</taxon>
        <taxon>Embryophyta</taxon>
        <taxon>Tracheophyta</taxon>
        <taxon>Spermatophyta</taxon>
        <taxon>Magnoliopsida</taxon>
        <taxon>eudicotyledons</taxon>
        <taxon>Gunneridae</taxon>
        <taxon>Pentapetalae</taxon>
        <taxon>rosids</taxon>
        <taxon>malvids</taxon>
        <taxon>Brassicales</taxon>
        <taxon>Brassicaceae</taxon>
        <taxon>Camelineae</taxon>
        <taxon>Arabidopsis</taxon>
    </lineage>
</organism>
<sequence length="147" mass="16943">MMLCTLELFDEDYQQKHPEVTVLDPPCAIQRIYNRQSMLQGIADINLADCDDTTSSANEVAEEWWAWERITKLTEGLRLFNIDMIREHGRAETCFMSFTSLAIMLSMILPLNCSRVWKRCRIMSRYSSISSLSLAQDFFLKSSASEA</sequence>
<name>A0A5S9WY21_ARATH</name>
<dbReference type="GO" id="GO:0047325">
    <property type="term" value="F:inositol-3,4,5,6-tetrakisphosphate 1-kinase activity"/>
    <property type="evidence" value="ECO:0007669"/>
    <property type="project" value="InterPro"/>
</dbReference>
<dbReference type="ExpressionAtlas" id="A0A5S9WY21">
    <property type="expression patterns" value="baseline and differential"/>
</dbReference>
<reference evidence="2 3" key="1">
    <citation type="submission" date="2019-12" db="EMBL/GenBank/DDBJ databases">
        <authorList>
            <person name="Jiao W.-B."/>
            <person name="Schneeberger K."/>
        </authorList>
    </citation>
    <scope>NUCLEOTIDE SEQUENCE [LARGE SCALE GENOMIC DNA]</scope>
    <source>
        <strain evidence="3">cv. C24</strain>
    </source>
</reference>
<dbReference type="PANTHER" id="PTHR14217:SF19">
    <property type="entry name" value="INOSITOL-TETRAKISPHOSPHATE 1-KINASE 2"/>
    <property type="match status" value="1"/>
</dbReference>
<protein>
    <submittedName>
        <fullName evidence="2">Uncharacterized protein</fullName>
    </submittedName>
</protein>
<evidence type="ECO:0000313" key="3">
    <source>
        <dbReference type="Proteomes" id="UP000434276"/>
    </source>
</evidence>
<dbReference type="GO" id="GO:0000287">
    <property type="term" value="F:magnesium ion binding"/>
    <property type="evidence" value="ECO:0007669"/>
    <property type="project" value="InterPro"/>
</dbReference>
<evidence type="ECO:0000256" key="1">
    <source>
        <dbReference type="SAM" id="Phobius"/>
    </source>
</evidence>
<keyword evidence="1" id="KW-0472">Membrane</keyword>
<proteinExistence type="predicted"/>
<dbReference type="InterPro" id="IPR008656">
    <property type="entry name" value="Inositol_tetrakis-P_1-kinase"/>
</dbReference>
<dbReference type="GO" id="GO:0052726">
    <property type="term" value="F:inositol-1,3,4-trisphosphate 5-kinase activity"/>
    <property type="evidence" value="ECO:0007669"/>
    <property type="project" value="InterPro"/>
</dbReference>
<accession>A0A5S9WY21</accession>
<dbReference type="GO" id="GO:0032957">
    <property type="term" value="P:inositol trisphosphate metabolic process"/>
    <property type="evidence" value="ECO:0007669"/>
    <property type="project" value="InterPro"/>
</dbReference>
<gene>
    <name evidence="2" type="ORF">C24_LOCUS7705</name>
</gene>
<feature type="transmembrane region" description="Helical" evidence="1">
    <location>
        <begin position="95"/>
        <end position="117"/>
    </location>
</feature>
<dbReference type="OrthoDB" id="10639296at2759"/>
<dbReference type="GO" id="GO:0005524">
    <property type="term" value="F:ATP binding"/>
    <property type="evidence" value="ECO:0007669"/>
    <property type="project" value="InterPro"/>
</dbReference>
<dbReference type="GO" id="GO:0052725">
    <property type="term" value="F:inositol-1,3,4-trisphosphate 6-kinase activity"/>
    <property type="evidence" value="ECO:0007669"/>
    <property type="project" value="InterPro"/>
</dbReference>
<keyword evidence="1" id="KW-1133">Transmembrane helix</keyword>
<dbReference type="PANTHER" id="PTHR14217">
    <property type="entry name" value="INOSITOL-TETRAKISPHOSPHATE 1-KINASE"/>
    <property type="match status" value="1"/>
</dbReference>